<dbReference type="EMBL" id="HG001294">
    <property type="protein sequence ID" value="CDF44155.1"/>
    <property type="molecule type" value="mRNA"/>
</dbReference>
<evidence type="ECO:0000313" key="2">
    <source>
        <dbReference type="EMBL" id="CDF44155.1"/>
    </source>
</evidence>
<feature type="signal peptide" evidence="1">
    <location>
        <begin position="1"/>
        <end position="22"/>
    </location>
</feature>
<evidence type="ECO:0000256" key="1">
    <source>
        <dbReference type="SAM" id="SignalP"/>
    </source>
</evidence>
<reference evidence="2" key="1">
    <citation type="submission" date="2013-04" db="EMBL/GenBank/DDBJ databases">
        <authorList>
            <person name="Pineda Gonzalez S."/>
        </authorList>
    </citation>
    <scope>NUCLEOTIDE SEQUENCE</scope>
    <source>
        <tissue evidence="2">Venom gland</tissue>
    </source>
</reference>
<keyword evidence="1" id="KW-0732">Signal</keyword>
<sequence>MNTATGFIVLLVLATVLGGIEARESHMRKDAMGRVRRQYCVPVDQPCSLNTQPCCDDATCTQELNENDNTVYYCRA</sequence>
<feature type="chain" id="PRO_5004496595" evidence="1">
    <location>
        <begin position="23"/>
        <end position="76"/>
    </location>
</feature>
<name>S0F1N2_ATRRO</name>
<protein>
    <submittedName>
        <fullName evidence="2">Omega/Kappa-hexatoxin-Ar1g_2 insecticidal toxin</fullName>
    </submittedName>
</protein>
<reference evidence="2" key="2">
    <citation type="submission" date="2013-06" db="EMBL/GenBank/DDBJ databases">
        <title>Extreme sequence and functional diversification within a superfamily of spider toxins.</title>
        <authorList>
            <person name="Pineda S.S."/>
            <person name="Sollod B.L."/>
            <person name="Wilson D."/>
            <person name="Darling A."/>
            <person name="Sunagar K."/>
            <person name="Undheim E.A.B."/>
            <person name="Kely L."/>
            <person name="Antunes A."/>
            <person name="Fry B.G."/>
            <person name="King G.F."/>
        </authorList>
    </citation>
    <scope>NUCLEOTIDE SEQUENCE</scope>
    <source>
        <tissue evidence="2">Venom gland</tissue>
    </source>
</reference>
<organism evidence="2">
    <name type="scientific">Atrax robustus</name>
    <name type="common">Sydney funnel-web spider</name>
    <dbReference type="NCBI Taxonomy" id="6903"/>
    <lineage>
        <taxon>Eukaryota</taxon>
        <taxon>Metazoa</taxon>
        <taxon>Ecdysozoa</taxon>
        <taxon>Arthropoda</taxon>
        <taxon>Chelicerata</taxon>
        <taxon>Arachnida</taxon>
        <taxon>Araneae</taxon>
        <taxon>Mygalomorphae</taxon>
        <taxon>Avicularoidea</taxon>
        <taxon>Hexathelidae</taxon>
        <taxon>Atrax</taxon>
    </lineage>
</organism>
<dbReference type="AlphaFoldDB" id="S0F1N2"/>
<accession>S0F1N2</accession>
<proteinExistence type="evidence at transcript level"/>